<keyword evidence="11" id="KW-1185">Reference proteome</keyword>
<accession>A0A345NRZ1</accession>
<comment type="catalytic activity">
    <reaction evidence="8">
        <text>L-glutamate + ATP = L-glutamyl 5-phosphate + ADP</text>
        <dbReference type="Rhea" id="RHEA:14877"/>
        <dbReference type="ChEBI" id="CHEBI:29985"/>
        <dbReference type="ChEBI" id="CHEBI:30616"/>
        <dbReference type="ChEBI" id="CHEBI:58274"/>
        <dbReference type="ChEBI" id="CHEBI:456216"/>
        <dbReference type="EC" id="2.7.2.11"/>
    </reaction>
</comment>
<organism evidence="10 11">
    <name type="scientific">Ornithinimicrobium avium</name>
    <dbReference type="NCBI Taxonomy" id="2283195"/>
    <lineage>
        <taxon>Bacteria</taxon>
        <taxon>Bacillati</taxon>
        <taxon>Actinomycetota</taxon>
        <taxon>Actinomycetes</taxon>
        <taxon>Micrococcales</taxon>
        <taxon>Ornithinimicrobiaceae</taxon>
        <taxon>Ornithinimicrobium</taxon>
    </lineage>
</organism>
<keyword evidence="3 8" id="KW-0641">Proline biosynthesis</keyword>
<evidence type="ECO:0000259" key="9">
    <source>
        <dbReference type="SMART" id="SM00359"/>
    </source>
</evidence>
<dbReference type="SUPFAM" id="SSF88697">
    <property type="entry name" value="PUA domain-like"/>
    <property type="match status" value="1"/>
</dbReference>
<keyword evidence="4 8" id="KW-0808">Transferase</keyword>
<keyword evidence="2 8" id="KW-0028">Amino-acid biosynthesis</keyword>
<dbReference type="SUPFAM" id="SSF53633">
    <property type="entry name" value="Carbamate kinase-like"/>
    <property type="match status" value="1"/>
</dbReference>
<dbReference type="InterPro" id="IPR011529">
    <property type="entry name" value="Glu_5kinase"/>
</dbReference>
<evidence type="ECO:0000256" key="1">
    <source>
        <dbReference type="ARBA" id="ARBA00022490"/>
    </source>
</evidence>
<dbReference type="Pfam" id="PF00696">
    <property type="entry name" value="AA_kinase"/>
    <property type="match status" value="1"/>
</dbReference>
<evidence type="ECO:0000313" key="10">
    <source>
        <dbReference type="EMBL" id="AXH97799.1"/>
    </source>
</evidence>
<dbReference type="Gene3D" id="3.40.1160.10">
    <property type="entry name" value="Acetylglutamate kinase-like"/>
    <property type="match status" value="2"/>
</dbReference>
<comment type="subcellular location">
    <subcellularLocation>
        <location evidence="8">Cytoplasm</location>
    </subcellularLocation>
</comment>
<dbReference type="InterPro" id="IPR001048">
    <property type="entry name" value="Asp/Glu/Uridylate_kinase"/>
</dbReference>
<keyword evidence="1 8" id="KW-0963">Cytoplasm</keyword>
<dbReference type="EMBL" id="CP031229">
    <property type="protein sequence ID" value="AXH97799.1"/>
    <property type="molecule type" value="Genomic_DNA"/>
</dbReference>
<dbReference type="AlphaFoldDB" id="A0A345NRZ1"/>
<reference evidence="10 11" key="1">
    <citation type="submission" date="2018-07" db="EMBL/GenBank/DDBJ databases">
        <title>Complete genome sequencing of Ornithinimicrobium sp. AMA3305.</title>
        <authorList>
            <person name="Bae J.-W."/>
        </authorList>
    </citation>
    <scope>NUCLEOTIDE SEQUENCE [LARGE SCALE GENOMIC DNA]</scope>
    <source>
        <strain evidence="10 11">AMA3305</strain>
    </source>
</reference>
<protein>
    <recommendedName>
        <fullName evidence="8">Glutamate 5-kinase</fullName>
        <ecNumber evidence="8">2.7.2.11</ecNumber>
    </recommendedName>
    <alternativeName>
        <fullName evidence="8">Gamma-glutamyl kinase</fullName>
        <shortName evidence="8">GK</shortName>
    </alternativeName>
</protein>
<evidence type="ECO:0000256" key="5">
    <source>
        <dbReference type="ARBA" id="ARBA00022741"/>
    </source>
</evidence>
<dbReference type="InterPro" id="IPR036974">
    <property type="entry name" value="PUA_sf"/>
</dbReference>
<dbReference type="NCBIfam" id="TIGR01027">
    <property type="entry name" value="proB"/>
    <property type="match status" value="1"/>
</dbReference>
<dbReference type="InterPro" id="IPR041739">
    <property type="entry name" value="G5K_ProB"/>
</dbReference>
<dbReference type="Pfam" id="PF01472">
    <property type="entry name" value="PUA"/>
    <property type="match status" value="1"/>
</dbReference>
<dbReference type="KEGG" id="orn:DV701_01075"/>
<dbReference type="HAMAP" id="MF_00456">
    <property type="entry name" value="ProB"/>
    <property type="match status" value="1"/>
</dbReference>
<sequence length="382" mass="39671">MASIPDPGIVRDARRLVVKVGSSSLTGPRGGLDGFRVQAVASTLARRAMDGVEIVLVSSGAIAAGMGPLGLTRRPKDLATQQAAASAGQGVLLSAYANAFTMHGVKVGQVLLTADDMHRRSHYVNASRTLERLLELEILPIINENDTVATDEIRFGDNDRLAALVAHLVSADALLLLSDVDALYDGHPSTPGTHRIRHVASAAQIADVDVSAHGSQVGTGGMATKVAAAQMATAEGIGVLLTSAEQMTAAFAGDDVGTLFTPTGTRSPARRRWLAHATAATGRVVLDAGAVEAVVRHQTSLLPVGITRVDGRFAAGDTVDLCDPEGHVVARGLVGYDAQELRPLVGRRLDRAGGLRNGAPAPRPVVRRDDLVVLGPGTLPIP</sequence>
<evidence type="ECO:0000256" key="6">
    <source>
        <dbReference type="ARBA" id="ARBA00022777"/>
    </source>
</evidence>
<dbReference type="GO" id="GO:0003723">
    <property type="term" value="F:RNA binding"/>
    <property type="evidence" value="ECO:0007669"/>
    <property type="project" value="InterPro"/>
</dbReference>
<dbReference type="PIRSF" id="PIRSF000729">
    <property type="entry name" value="GK"/>
    <property type="match status" value="1"/>
</dbReference>
<dbReference type="InterPro" id="IPR015947">
    <property type="entry name" value="PUA-like_sf"/>
</dbReference>
<dbReference type="PANTHER" id="PTHR43654:SF1">
    <property type="entry name" value="ISOPENTENYL PHOSPHATE KINASE"/>
    <property type="match status" value="1"/>
</dbReference>
<dbReference type="InterPro" id="IPR036393">
    <property type="entry name" value="AceGlu_kinase-like_sf"/>
</dbReference>
<feature type="binding site" evidence="8">
    <location>
        <position position="146"/>
    </location>
    <ligand>
        <name>substrate</name>
    </ligand>
</feature>
<comment type="pathway">
    <text evidence="8">Amino-acid biosynthesis; L-proline biosynthesis; L-glutamate 5-semialdehyde from L-glutamate: step 1/2.</text>
</comment>
<feature type="binding site" evidence="8">
    <location>
        <position position="158"/>
    </location>
    <ligand>
        <name>substrate</name>
    </ligand>
</feature>
<keyword evidence="6 8" id="KW-0418">Kinase</keyword>
<feature type="binding site" evidence="8">
    <location>
        <position position="59"/>
    </location>
    <ligand>
        <name>substrate</name>
    </ligand>
</feature>
<evidence type="ECO:0000256" key="3">
    <source>
        <dbReference type="ARBA" id="ARBA00022650"/>
    </source>
</evidence>
<dbReference type="PANTHER" id="PTHR43654">
    <property type="entry name" value="GLUTAMATE 5-KINASE"/>
    <property type="match status" value="1"/>
</dbReference>
<dbReference type="InterPro" id="IPR002478">
    <property type="entry name" value="PUA"/>
</dbReference>
<feature type="binding site" evidence="8">
    <location>
        <begin position="219"/>
        <end position="225"/>
    </location>
    <ligand>
        <name>ATP</name>
        <dbReference type="ChEBI" id="CHEBI:30616"/>
    </ligand>
</feature>
<dbReference type="Gene3D" id="2.30.130.10">
    <property type="entry name" value="PUA domain"/>
    <property type="match status" value="1"/>
</dbReference>
<dbReference type="InterPro" id="IPR019797">
    <property type="entry name" value="Glutamate_5-kinase_CS"/>
</dbReference>
<proteinExistence type="inferred from homology"/>
<evidence type="ECO:0000256" key="4">
    <source>
        <dbReference type="ARBA" id="ARBA00022679"/>
    </source>
</evidence>
<feature type="binding site" evidence="8">
    <location>
        <position position="19"/>
    </location>
    <ligand>
        <name>ATP</name>
        <dbReference type="ChEBI" id="CHEBI:30616"/>
    </ligand>
</feature>
<dbReference type="OrthoDB" id="9804434at2"/>
<dbReference type="InterPro" id="IPR005715">
    <property type="entry name" value="Glu_5kinase/COase_Synthase"/>
</dbReference>
<dbReference type="Proteomes" id="UP000253790">
    <property type="component" value="Chromosome"/>
</dbReference>
<gene>
    <name evidence="8" type="primary">proB</name>
    <name evidence="10" type="ORF">DV701_01075</name>
</gene>
<keyword evidence="5 8" id="KW-0547">Nucleotide-binding</keyword>
<dbReference type="FunFam" id="3.40.1160.10:FF:000018">
    <property type="entry name" value="Glutamate 5-kinase"/>
    <property type="match status" value="1"/>
</dbReference>
<comment type="similarity">
    <text evidence="8">Belongs to the glutamate 5-kinase family.</text>
</comment>
<evidence type="ECO:0000256" key="2">
    <source>
        <dbReference type="ARBA" id="ARBA00022605"/>
    </source>
</evidence>
<evidence type="ECO:0000256" key="7">
    <source>
        <dbReference type="ARBA" id="ARBA00022840"/>
    </source>
</evidence>
<dbReference type="UniPathway" id="UPA00098">
    <property type="reaction ID" value="UER00359"/>
</dbReference>
<evidence type="ECO:0000313" key="11">
    <source>
        <dbReference type="Proteomes" id="UP000253790"/>
    </source>
</evidence>
<dbReference type="GO" id="GO:0005524">
    <property type="term" value="F:ATP binding"/>
    <property type="evidence" value="ECO:0007669"/>
    <property type="project" value="UniProtKB-KW"/>
</dbReference>
<name>A0A345NRZ1_9MICO</name>
<dbReference type="RefSeq" id="WP_114930521.1">
    <property type="nucleotide sequence ID" value="NZ_CP031229.1"/>
</dbReference>
<feature type="domain" description="PUA" evidence="9">
    <location>
        <begin position="282"/>
        <end position="354"/>
    </location>
</feature>
<comment type="function">
    <text evidence="8">Catalyzes the transfer of a phosphate group to glutamate to form L-glutamate 5-phosphate.</text>
</comment>
<dbReference type="GO" id="GO:0055129">
    <property type="term" value="P:L-proline biosynthetic process"/>
    <property type="evidence" value="ECO:0007669"/>
    <property type="project" value="UniProtKB-UniRule"/>
</dbReference>
<dbReference type="CDD" id="cd21157">
    <property type="entry name" value="PUA_G5K"/>
    <property type="match status" value="1"/>
</dbReference>
<dbReference type="PROSITE" id="PS50890">
    <property type="entry name" value="PUA"/>
    <property type="match status" value="1"/>
</dbReference>
<dbReference type="GO" id="GO:0005829">
    <property type="term" value="C:cytosol"/>
    <property type="evidence" value="ECO:0007669"/>
    <property type="project" value="TreeGrafter"/>
</dbReference>
<evidence type="ECO:0000256" key="8">
    <source>
        <dbReference type="HAMAP-Rule" id="MF_00456"/>
    </source>
</evidence>
<dbReference type="InterPro" id="IPR001057">
    <property type="entry name" value="Glu/AcGlu_kinase"/>
</dbReference>
<dbReference type="PRINTS" id="PR00474">
    <property type="entry name" value="GLU5KINASE"/>
</dbReference>
<dbReference type="PROSITE" id="PS00902">
    <property type="entry name" value="GLUTAMATE_5_KINASE"/>
    <property type="match status" value="1"/>
</dbReference>
<dbReference type="CDD" id="cd04242">
    <property type="entry name" value="AAK_G5K_ProB"/>
    <property type="match status" value="1"/>
</dbReference>
<feature type="binding site" evidence="8">
    <location>
        <begin position="178"/>
        <end position="179"/>
    </location>
    <ligand>
        <name>ATP</name>
        <dbReference type="ChEBI" id="CHEBI:30616"/>
    </ligand>
</feature>
<dbReference type="EC" id="2.7.2.11" evidence="8"/>
<dbReference type="SMART" id="SM00359">
    <property type="entry name" value="PUA"/>
    <property type="match status" value="1"/>
</dbReference>
<keyword evidence="7 8" id="KW-0067">ATP-binding</keyword>
<dbReference type="GO" id="GO:0004349">
    <property type="term" value="F:glutamate 5-kinase activity"/>
    <property type="evidence" value="ECO:0007669"/>
    <property type="project" value="UniProtKB-UniRule"/>
</dbReference>